<dbReference type="Gene3D" id="3.40.50.2300">
    <property type="match status" value="1"/>
</dbReference>
<dbReference type="Proteomes" id="UP000613768">
    <property type="component" value="Unassembled WGS sequence"/>
</dbReference>
<dbReference type="PROSITE" id="PS51831">
    <property type="entry name" value="HD"/>
    <property type="match status" value="1"/>
</dbReference>
<dbReference type="GO" id="GO:0000160">
    <property type="term" value="P:phosphorelay signal transduction system"/>
    <property type="evidence" value="ECO:0007669"/>
    <property type="project" value="InterPro"/>
</dbReference>
<feature type="modified residue" description="4-aspartylphosphate" evidence="1">
    <location>
        <position position="79"/>
    </location>
</feature>
<dbReference type="EMBL" id="JACYTR010000003">
    <property type="protein sequence ID" value="MBD8524610.1"/>
    <property type="molecule type" value="Genomic_DNA"/>
</dbReference>
<dbReference type="SMART" id="SM00471">
    <property type="entry name" value="HDc"/>
    <property type="match status" value="1"/>
</dbReference>
<reference evidence="5 6" key="1">
    <citation type="submission" date="2020-09" db="EMBL/GenBank/DDBJ databases">
        <title>Pseudoxanthomonas sp. CAU 1598 isolated from sand of Yaerae Beach.</title>
        <authorList>
            <person name="Kim W."/>
        </authorList>
    </citation>
    <scope>NUCLEOTIDE SEQUENCE [LARGE SCALE GENOMIC DNA]</scope>
    <source>
        <strain evidence="5 6">CAU 1598</strain>
    </source>
</reference>
<keyword evidence="1" id="KW-0597">Phosphoprotein</keyword>
<evidence type="ECO:0000313" key="6">
    <source>
        <dbReference type="Proteomes" id="UP000613768"/>
    </source>
</evidence>
<dbReference type="InterPro" id="IPR003607">
    <property type="entry name" value="HD/PDEase_dom"/>
</dbReference>
<dbReference type="CDD" id="cd00077">
    <property type="entry name" value="HDc"/>
    <property type="match status" value="1"/>
</dbReference>
<dbReference type="InterPro" id="IPR037522">
    <property type="entry name" value="HD_GYP_dom"/>
</dbReference>
<gene>
    <name evidence="5" type="ORF">IFO71_02550</name>
</gene>
<evidence type="ECO:0000259" key="3">
    <source>
        <dbReference type="PROSITE" id="PS51831"/>
    </source>
</evidence>
<evidence type="ECO:0000256" key="1">
    <source>
        <dbReference type="PROSITE-ProRule" id="PRU00169"/>
    </source>
</evidence>
<dbReference type="InterPro" id="IPR011006">
    <property type="entry name" value="CheY-like_superfamily"/>
</dbReference>
<organism evidence="5 6">
    <name type="scientific">Pseudomarimonas arenosa</name>
    <dbReference type="NCBI Taxonomy" id="2774145"/>
    <lineage>
        <taxon>Bacteria</taxon>
        <taxon>Pseudomonadati</taxon>
        <taxon>Pseudomonadota</taxon>
        <taxon>Gammaproteobacteria</taxon>
        <taxon>Lysobacterales</taxon>
        <taxon>Lysobacteraceae</taxon>
        <taxon>Pseudomarimonas</taxon>
    </lineage>
</organism>
<dbReference type="AlphaFoldDB" id="A0AAW3ZEE6"/>
<dbReference type="GO" id="GO:0008081">
    <property type="term" value="F:phosphoric diester hydrolase activity"/>
    <property type="evidence" value="ECO:0007669"/>
    <property type="project" value="UniProtKB-ARBA"/>
</dbReference>
<accession>A0AAW3ZEE6</accession>
<dbReference type="SUPFAM" id="SSF109604">
    <property type="entry name" value="HD-domain/PDEase-like"/>
    <property type="match status" value="1"/>
</dbReference>
<keyword evidence="6" id="KW-1185">Reference proteome</keyword>
<name>A0AAW3ZEE6_9GAMM</name>
<dbReference type="PANTHER" id="PTHR45228:SF9">
    <property type="entry name" value="3'3'-CGAMP-SPECIFIC PHOSPHODIESTERASE 2"/>
    <property type="match status" value="1"/>
</dbReference>
<proteinExistence type="predicted"/>
<evidence type="ECO:0000259" key="4">
    <source>
        <dbReference type="PROSITE" id="PS51832"/>
    </source>
</evidence>
<dbReference type="Pfam" id="PF11849">
    <property type="entry name" value="DUF3369"/>
    <property type="match status" value="1"/>
</dbReference>
<feature type="domain" description="HD-GYP" evidence="4">
    <location>
        <begin position="318"/>
        <end position="515"/>
    </location>
</feature>
<dbReference type="Pfam" id="PF13487">
    <property type="entry name" value="HD_5"/>
    <property type="match status" value="1"/>
</dbReference>
<evidence type="ECO:0000259" key="2">
    <source>
        <dbReference type="PROSITE" id="PS50110"/>
    </source>
</evidence>
<dbReference type="PROSITE" id="PS50110">
    <property type="entry name" value="RESPONSE_REGULATORY"/>
    <property type="match status" value="1"/>
</dbReference>
<evidence type="ECO:0000313" key="5">
    <source>
        <dbReference type="EMBL" id="MBD8524610.1"/>
    </source>
</evidence>
<feature type="domain" description="HD" evidence="3">
    <location>
        <begin position="340"/>
        <end position="464"/>
    </location>
</feature>
<dbReference type="Gene3D" id="1.10.3210.10">
    <property type="entry name" value="Hypothetical protein af1432"/>
    <property type="match status" value="1"/>
</dbReference>
<protein>
    <submittedName>
        <fullName evidence="5">DUF3369 domain-containing protein</fullName>
    </submittedName>
</protein>
<comment type="caution">
    <text evidence="5">The sequence shown here is derived from an EMBL/GenBank/DDBJ whole genome shotgun (WGS) entry which is preliminary data.</text>
</comment>
<dbReference type="InterPro" id="IPR052020">
    <property type="entry name" value="Cyclic_di-GMP/3'3'-cGAMP_PDE"/>
</dbReference>
<feature type="domain" description="Response regulatory" evidence="2">
    <location>
        <begin position="24"/>
        <end position="148"/>
    </location>
</feature>
<dbReference type="PROSITE" id="PS51832">
    <property type="entry name" value="HD_GYP"/>
    <property type="match status" value="1"/>
</dbReference>
<dbReference type="InterPro" id="IPR021800">
    <property type="entry name" value="DUF3369"/>
</dbReference>
<dbReference type="PANTHER" id="PTHR45228">
    <property type="entry name" value="CYCLIC DI-GMP PHOSPHODIESTERASE TM_0186-RELATED"/>
    <property type="match status" value="1"/>
</dbReference>
<dbReference type="InterPro" id="IPR001789">
    <property type="entry name" value="Sig_transdc_resp-reg_receiver"/>
</dbReference>
<dbReference type="InterPro" id="IPR006674">
    <property type="entry name" value="HD_domain"/>
</dbReference>
<dbReference type="SUPFAM" id="SSF52172">
    <property type="entry name" value="CheY-like"/>
    <property type="match status" value="1"/>
</dbReference>
<sequence length="515" mass="57787">MDDLLALGDDPEENIASEPLAPWKVLIVDDEPEVHSVTKLVLGGFAFENRPLLFLSAYSGEQGQQALQDHPDIALMLLDVVMETDHAGLDLARWTRDELKNHFIRIVLRTGQPGHAPEQRVTTEYDINDYKEKTDLTTQKLTATVRVALRGYRDIMVIERARDGLERVIQASACIFSRQQSAEFASAVLLQLGSLVGLERGAFYVRVPPPERPELRHFPDTVRVSAATGEFERYLPNETQHQALPGELLHTLHDAFDARTHVFKRDHYVLHFSDSQHGESLLYVGDAWNMTQMDMRLVELFCTNVTIAYENLHLNQELFESQLEMICLLAGAAETRSKETANHVKRVGMLAQVLGELRGLDPHTCEALRFAAPLHDIGKIGVADSVLNKPGKHDEAEMAAMREHSVMGARMLAESRRPLIRMAADIAASHHENWDGSGYPKGLHGEQIPLSARIVALADVFDALGSKRCYKEPWSDEQIRAHIQEQSGLKFDPGLVGLALANWERLTEVRLQFPD</sequence>
<dbReference type="RefSeq" id="WP_192027955.1">
    <property type="nucleotide sequence ID" value="NZ_JACYTR010000003.1"/>
</dbReference>